<dbReference type="Gene3D" id="2.100.10.30">
    <property type="entry name" value="Jacalin-like lectin domain"/>
    <property type="match status" value="1"/>
</dbReference>
<dbReference type="SUPFAM" id="SSF51101">
    <property type="entry name" value="Mannose-binding lectins"/>
    <property type="match status" value="1"/>
</dbReference>
<evidence type="ECO:0000259" key="3">
    <source>
        <dbReference type="PROSITE" id="PS51752"/>
    </source>
</evidence>
<proteinExistence type="inferred from homology"/>
<keyword evidence="2" id="KW-0430">Lectin</keyword>
<feature type="domain" description="Jacalin-type lectin" evidence="3">
    <location>
        <begin position="1"/>
        <end position="138"/>
    </location>
</feature>
<dbReference type="AlphaFoldDB" id="A0AAV6HWW9"/>
<accession>A0AAV6HWW9</accession>
<dbReference type="PANTHER" id="PTHR47293:SF66">
    <property type="entry name" value="JACALIN-RELATED LECTIN 11-RELATED"/>
    <property type="match status" value="1"/>
</dbReference>
<reference evidence="4" key="1">
    <citation type="submission" date="2020-08" db="EMBL/GenBank/DDBJ databases">
        <title>Plant Genome Project.</title>
        <authorList>
            <person name="Zhang R.-G."/>
        </authorList>
    </citation>
    <scope>NUCLEOTIDE SEQUENCE</scope>
    <source>
        <strain evidence="4">WSP0</strain>
        <tissue evidence="4">Leaf</tissue>
    </source>
</reference>
<dbReference type="InterPro" id="IPR001229">
    <property type="entry name" value="Jacalin-like_lectin_dom"/>
</dbReference>
<dbReference type="PROSITE" id="PS51752">
    <property type="entry name" value="JACALIN_LECTIN"/>
    <property type="match status" value="1"/>
</dbReference>
<dbReference type="PANTHER" id="PTHR47293">
    <property type="entry name" value="JACALIN-RELATED LECTIN 3"/>
    <property type="match status" value="1"/>
</dbReference>
<evidence type="ECO:0000256" key="1">
    <source>
        <dbReference type="ARBA" id="ARBA00006568"/>
    </source>
</evidence>
<dbReference type="InterPro" id="IPR036404">
    <property type="entry name" value="Jacalin-like_lectin_dom_sf"/>
</dbReference>
<comment type="similarity">
    <text evidence="1">Belongs to the jacalin lectin family.</text>
</comment>
<evidence type="ECO:0000313" key="5">
    <source>
        <dbReference type="Proteomes" id="UP000823749"/>
    </source>
</evidence>
<sequence length="465" mass="52464">MVGWRWSDGGVMMTVSGGGGVVVVQWWRCGGGGGGSGMVVVGWSGGGGGGGVGSGGGLERWWWCSEEQLLSISLMYEEFRGEGTIVSLCFNTNLRKYGPFGSRTGTSSVSIPIEGGVFAGFHGRVGTYLTAIDKFFEFYADIPEEKEVKYAAHKLYGYVSTWWERLQSNRLRQYKQPIRTWPRMRRLISDRFLQSNRGQELYQEYRRKLKSKQMFRDNFDVQYSHVTADTNYSRNMPMSLTQLSFGSQKKNQVPSSSSQSFHNYYDGYEVAEEEGDRVEFSDKDEVGDEEEIGSAEDCLSVPTVEQQFDLDRGATNEVIVREDENISISYQVQELKGEESHELVHIISQHVNTISNIELCEPHGGDFLDDMLEEESDKIFLDTNLSPFQLEIDWESPPKFDEYPDEEEVVIHEVEENVKDEPMKEIIAEENIVPVAGKIARAEPMNALIGALNIASFLVVIVEDN</sequence>
<comment type="caution">
    <text evidence="4">The sequence shown here is derived from an EMBL/GenBank/DDBJ whole genome shotgun (WGS) entry which is preliminary data.</text>
</comment>
<keyword evidence="5" id="KW-1185">Reference proteome</keyword>
<dbReference type="EMBL" id="JACTNZ010000012">
    <property type="protein sequence ID" value="KAG5520932.1"/>
    <property type="molecule type" value="Genomic_DNA"/>
</dbReference>
<dbReference type="Pfam" id="PF01419">
    <property type="entry name" value="Jacalin"/>
    <property type="match status" value="1"/>
</dbReference>
<evidence type="ECO:0000313" key="4">
    <source>
        <dbReference type="EMBL" id="KAG5520932.1"/>
    </source>
</evidence>
<evidence type="ECO:0000256" key="2">
    <source>
        <dbReference type="ARBA" id="ARBA00022734"/>
    </source>
</evidence>
<gene>
    <name evidence="4" type="ORF">RHGRI_033480</name>
</gene>
<dbReference type="Proteomes" id="UP000823749">
    <property type="component" value="Chromosome 12"/>
</dbReference>
<name>A0AAV6HWW9_9ERIC</name>
<protein>
    <recommendedName>
        <fullName evidence="3">Jacalin-type lectin domain-containing protein</fullName>
    </recommendedName>
</protein>
<dbReference type="GO" id="GO:0030246">
    <property type="term" value="F:carbohydrate binding"/>
    <property type="evidence" value="ECO:0007669"/>
    <property type="project" value="UniProtKB-KW"/>
</dbReference>
<organism evidence="4 5">
    <name type="scientific">Rhododendron griersonianum</name>
    <dbReference type="NCBI Taxonomy" id="479676"/>
    <lineage>
        <taxon>Eukaryota</taxon>
        <taxon>Viridiplantae</taxon>
        <taxon>Streptophyta</taxon>
        <taxon>Embryophyta</taxon>
        <taxon>Tracheophyta</taxon>
        <taxon>Spermatophyta</taxon>
        <taxon>Magnoliopsida</taxon>
        <taxon>eudicotyledons</taxon>
        <taxon>Gunneridae</taxon>
        <taxon>Pentapetalae</taxon>
        <taxon>asterids</taxon>
        <taxon>Ericales</taxon>
        <taxon>Ericaceae</taxon>
        <taxon>Ericoideae</taxon>
        <taxon>Rhodoreae</taxon>
        <taxon>Rhododendron</taxon>
    </lineage>
</organism>